<accession>A0A1G9S9F3</accession>
<proteinExistence type="predicted"/>
<keyword evidence="2" id="KW-1185">Reference proteome</keyword>
<evidence type="ECO:0000313" key="1">
    <source>
        <dbReference type="EMBL" id="SDM32001.1"/>
    </source>
</evidence>
<protein>
    <submittedName>
        <fullName evidence="1">Uncharacterized protein</fullName>
    </submittedName>
</protein>
<sequence length="94" mass="10547">MPRGEQEIPADCVTCIRCGWVSYAVSKADAEAHIERHNLWRLEDPSRLRHWPTPAVLDSYRCRGCGQWGPYRRTVAGDCPPGATLNAVVCEHVT</sequence>
<dbReference type="AlphaFoldDB" id="A0A1G9S9F3"/>
<dbReference type="EMBL" id="FNHS01000001">
    <property type="protein sequence ID" value="SDM32001.1"/>
    <property type="molecule type" value="Genomic_DNA"/>
</dbReference>
<dbReference type="Proteomes" id="UP000198704">
    <property type="component" value="Unassembled WGS sequence"/>
</dbReference>
<name>A0A1G9S9F3_9HYPH</name>
<evidence type="ECO:0000313" key="2">
    <source>
        <dbReference type="Proteomes" id="UP000198704"/>
    </source>
</evidence>
<gene>
    <name evidence="1" type="ORF">SAMN05216360_101546</name>
</gene>
<organism evidence="1 2">
    <name type="scientific">Methylobacterium phyllostachyos</name>
    <dbReference type="NCBI Taxonomy" id="582672"/>
    <lineage>
        <taxon>Bacteria</taxon>
        <taxon>Pseudomonadati</taxon>
        <taxon>Pseudomonadota</taxon>
        <taxon>Alphaproteobacteria</taxon>
        <taxon>Hyphomicrobiales</taxon>
        <taxon>Methylobacteriaceae</taxon>
        <taxon>Methylobacterium</taxon>
    </lineage>
</organism>
<reference evidence="2" key="1">
    <citation type="submission" date="2016-10" db="EMBL/GenBank/DDBJ databases">
        <authorList>
            <person name="Varghese N."/>
            <person name="Submissions S."/>
        </authorList>
    </citation>
    <scope>NUCLEOTIDE SEQUENCE [LARGE SCALE GENOMIC DNA]</scope>
    <source>
        <strain evidence="2">BL47</strain>
    </source>
</reference>